<proteinExistence type="inferred from homology"/>
<feature type="transmembrane region" description="Helical" evidence="9">
    <location>
        <begin position="210"/>
        <end position="227"/>
    </location>
</feature>
<dbReference type="InterPro" id="IPR035906">
    <property type="entry name" value="MetI-like_sf"/>
</dbReference>
<dbReference type="GO" id="GO:0055085">
    <property type="term" value="P:transmembrane transport"/>
    <property type="evidence" value="ECO:0007669"/>
    <property type="project" value="InterPro"/>
</dbReference>
<dbReference type="Pfam" id="PF00528">
    <property type="entry name" value="BPD_transp_1"/>
    <property type="match status" value="1"/>
</dbReference>
<feature type="transmembrane region" description="Helical" evidence="9">
    <location>
        <begin position="106"/>
        <end position="131"/>
    </location>
</feature>
<dbReference type="GO" id="GO:0015031">
    <property type="term" value="P:protein transport"/>
    <property type="evidence" value="ECO:0007669"/>
    <property type="project" value="UniProtKB-KW"/>
</dbReference>
<evidence type="ECO:0000256" key="7">
    <source>
        <dbReference type="ARBA" id="ARBA00022989"/>
    </source>
</evidence>
<dbReference type="GO" id="GO:0015833">
    <property type="term" value="P:peptide transport"/>
    <property type="evidence" value="ECO:0007669"/>
    <property type="project" value="UniProtKB-KW"/>
</dbReference>
<gene>
    <name evidence="11" type="ORF">OQ273_02380</name>
</gene>
<keyword evidence="3" id="KW-1003">Cell membrane</keyword>
<feature type="transmembrane region" description="Helical" evidence="9">
    <location>
        <begin position="35"/>
        <end position="54"/>
    </location>
</feature>
<keyword evidence="6" id="KW-0653">Protein transport</keyword>
<keyword evidence="8 9" id="KW-0472">Membrane</keyword>
<evidence type="ECO:0000256" key="3">
    <source>
        <dbReference type="ARBA" id="ARBA00022475"/>
    </source>
</evidence>
<keyword evidence="7 9" id="KW-1133">Transmembrane helix</keyword>
<dbReference type="Gene3D" id="1.10.3720.10">
    <property type="entry name" value="MetI-like"/>
    <property type="match status" value="1"/>
</dbReference>
<accession>A0A9X3UDV6</accession>
<evidence type="ECO:0000259" key="10">
    <source>
        <dbReference type="PROSITE" id="PS50928"/>
    </source>
</evidence>
<comment type="caution">
    <text evidence="11">The sequence shown here is derived from an EMBL/GenBank/DDBJ whole genome shotgun (WGS) entry which is preliminary data.</text>
</comment>
<dbReference type="PANTHER" id="PTHR43386">
    <property type="entry name" value="OLIGOPEPTIDE TRANSPORT SYSTEM PERMEASE PROTEIN APPC"/>
    <property type="match status" value="1"/>
</dbReference>
<evidence type="ECO:0000256" key="4">
    <source>
        <dbReference type="ARBA" id="ARBA00022692"/>
    </source>
</evidence>
<comment type="similarity">
    <text evidence="9">Belongs to the binding-protein-dependent transport system permease family.</text>
</comment>
<evidence type="ECO:0000313" key="11">
    <source>
        <dbReference type="EMBL" id="MDA5397408.1"/>
    </source>
</evidence>
<feature type="transmembrane region" description="Helical" evidence="9">
    <location>
        <begin position="233"/>
        <end position="250"/>
    </location>
</feature>
<feature type="transmembrane region" description="Helical" evidence="9">
    <location>
        <begin position="143"/>
        <end position="163"/>
    </location>
</feature>
<dbReference type="InterPro" id="IPR050366">
    <property type="entry name" value="BP-dependent_transpt_permease"/>
</dbReference>
<feature type="domain" description="ABC transmembrane type-1" evidence="10">
    <location>
        <begin position="104"/>
        <end position="293"/>
    </location>
</feature>
<protein>
    <submittedName>
        <fullName evidence="11">ABC transporter permease</fullName>
    </submittedName>
</protein>
<dbReference type="CDD" id="cd06261">
    <property type="entry name" value="TM_PBP2"/>
    <property type="match status" value="1"/>
</dbReference>
<evidence type="ECO:0000256" key="5">
    <source>
        <dbReference type="ARBA" id="ARBA00022856"/>
    </source>
</evidence>
<evidence type="ECO:0000313" key="12">
    <source>
        <dbReference type="Proteomes" id="UP001151234"/>
    </source>
</evidence>
<evidence type="ECO:0000256" key="2">
    <source>
        <dbReference type="ARBA" id="ARBA00022448"/>
    </source>
</evidence>
<dbReference type="GO" id="GO:0005886">
    <property type="term" value="C:plasma membrane"/>
    <property type="evidence" value="ECO:0007669"/>
    <property type="project" value="UniProtKB-SubCell"/>
</dbReference>
<keyword evidence="5" id="KW-0571">Peptide transport</keyword>
<dbReference type="InterPro" id="IPR000515">
    <property type="entry name" value="MetI-like"/>
</dbReference>
<evidence type="ECO:0000256" key="6">
    <source>
        <dbReference type="ARBA" id="ARBA00022927"/>
    </source>
</evidence>
<dbReference type="RefSeq" id="WP_267988871.1">
    <property type="nucleotide sequence ID" value="NZ_JAPJZI010000001.1"/>
</dbReference>
<comment type="subcellular location">
    <subcellularLocation>
        <location evidence="1 9">Cell membrane</location>
        <topology evidence="1 9">Multi-pass membrane protein</topology>
    </subcellularLocation>
</comment>
<dbReference type="SUPFAM" id="SSF161098">
    <property type="entry name" value="MetI-like"/>
    <property type="match status" value="1"/>
</dbReference>
<organism evidence="11 12">
    <name type="scientific">Hoeflea prorocentri</name>
    <dbReference type="NCBI Taxonomy" id="1922333"/>
    <lineage>
        <taxon>Bacteria</taxon>
        <taxon>Pseudomonadati</taxon>
        <taxon>Pseudomonadota</taxon>
        <taxon>Alphaproteobacteria</taxon>
        <taxon>Hyphomicrobiales</taxon>
        <taxon>Rhizobiaceae</taxon>
        <taxon>Hoeflea</taxon>
    </lineage>
</organism>
<evidence type="ECO:0000256" key="1">
    <source>
        <dbReference type="ARBA" id="ARBA00004651"/>
    </source>
</evidence>
<dbReference type="Proteomes" id="UP001151234">
    <property type="component" value="Unassembled WGS sequence"/>
</dbReference>
<keyword evidence="4 9" id="KW-0812">Transmembrane</keyword>
<dbReference type="AlphaFoldDB" id="A0A9X3UDV6"/>
<dbReference type="EMBL" id="JAPJZI010000001">
    <property type="protein sequence ID" value="MDA5397408.1"/>
    <property type="molecule type" value="Genomic_DNA"/>
</dbReference>
<name>A0A9X3UDV6_9HYPH</name>
<sequence>MTDVVTKTAVPPQLAGAANRLSPTQRMLKEAWTRTSFKVGLFVFVGLIAAALIYPEFSSTDPTKMNIRARFVPPLFLGENWSWAHPFGTDHLGRDLFLRCLIGLRWSVLIGCSSVIMMFAIGCGLGMYAGFKGNWTDTIIMRITDAQLSIPFIILAITILGVSRPTVPAIILVLGLSSWPLYARVARSVTLSEKGKEYIRAQRVLGATDWRILILFLAPAILPPIAFVAVLDVARMMIFEAILGFIGLGIQPPTPSFGSIIADGRKYLINAWWIATMPGVLLLVTLTSLNLMGAALEKARNDVLRGAA</sequence>
<dbReference type="PANTHER" id="PTHR43386:SF1">
    <property type="entry name" value="D,D-DIPEPTIDE TRANSPORT SYSTEM PERMEASE PROTEIN DDPC-RELATED"/>
    <property type="match status" value="1"/>
</dbReference>
<keyword evidence="2 9" id="KW-0813">Transport</keyword>
<evidence type="ECO:0000256" key="8">
    <source>
        <dbReference type="ARBA" id="ARBA00023136"/>
    </source>
</evidence>
<evidence type="ECO:0000256" key="9">
    <source>
        <dbReference type="RuleBase" id="RU363032"/>
    </source>
</evidence>
<reference evidence="11" key="1">
    <citation type="submission" date="2022-11" db="EMBL/GenBank/DDBJ databases">
        <title>Draft genome sequence of Hoeflea poritis E7-10 and Hoeflea prorocentri PM5-8, separated from scleractinian coral Porites lutea and marine dinoflagellate.</title>
        <authorList>
            <person name="Zhang G."/>
            <person name="Wei Q."/>
            <person name="Cai L."/>
        </authorList>
    </citation>
    <scope>NUCLEOTIDE SEQUENCE</scope>
    <source>
        <strain evidence="11">PM5-8</strain>
    </source>
</reference>
<dbReference type="PROSITE" id="PS50928">
    <property type="entry name" value="ABC_TM1"/>
    <property type="match status" value="1"/>
</dbReference>
<feature type="transmembrane region" description="Helical" evidence="9">
    <location>
        <begin position="271"/>
        <end position="296"/>
    </location>
</feature>
<keyword evidence="12" id="KW-1185">Reference proteome</keyword>